<proteinExistence type="predicted"/>
<gene>
    <name evidence="2" type="ORF">F0P94_07675</name>
</gene>
<protein>
    <recommendedName>
        <fullName evidence="4">DUF3575 domain-containing protein</fullName>
    </recommendedName>
</protein>
<accession>A0A5N1J1D5</accession>
<dbReference type="RefSeq" id="WP_150903291.1">
    <property type="nucleotide sequence ID" value="NZ_VTWT01000003.1"/>
</dbReference>
<evidence type="ECO:0000313" key="3">
    <source>
        <dbReference type="Proteomes" id="UP000326570"/>
    </source>
</evidence>
<evidence type="ECO:0000313" key="2">
    <source>
        <dbReference type="EMBL" id="KAA9340218.1"/>
    </source>
</evidence>
<reference evidence="2 3" key="1">
    <citation type="submission" date="2019-09" db="EMBL/GenBank/DDBJ databases">
        <title>Genome sequence of Adhaeribacter sp. M2.</title>
        <authorList>
            <person name="Srinivasan S."/>
        </authorList>
    </citation>
    <scope>NUCLEOTIDE SEQUENCE [LARGE SCALE GENOMIC DNA]</scope>
    <source>
        <strain evidence="2 3">M2</strain>
    </source>
</reference>
<organism evidence="2 3">
    <name type="scientific">Adhaeribacter soli</name>
    <dbReference type="NCBI Taxonomy" id="2607655"/>
    <lineage>
        <taxon>Bacteria</taxon>
        <taxon>Pseudomonadati</taxon>
        <taxon>Bacteroidota</taxon>
        <taxon>Cytophagia</taxon>
        <taxon>Cytophagales</taxon>
        <taxon>Hymenobacteraceae</taxon>
        <taxon>Adhaeribacter</taxon>
    </lineage>
</organism>
<keyword evidence="1" id="KW-0732">Signal</keyword>
<keyword evidence="3" id="KW-1185">Reference proteome</keyword>
<sequence>MKKNNFLLVILSSLLLGFLSGNAYAQAEAPERTYSGIWKVRPLQFGEYYISYENVKESDQSNEIGLGFIHRSFVRATEKDRNTLGGFYGNFLDEEEYAISETAGIVLRMSQRNYTSLTKGAPNGFYHGPAITYRFIAFDPDLLRTYENETIGRMYQHVLAFHYQLGYQFILAKHLSLDLFGGVGARAKLATAQLSKGRTEDRVIGPVKVTDKNSTLAGAPALHLNLAVGYAF</sequence>
<feature type="signal peptide" evidence="1">
    <location>
        <begin position="1"/>
        <end position="25"/>
    </location>
</feature>
<evidence type="ECO:0000256" key="1">
    <source>
        <dbReference type="SAM" id="SignalP"/>
    </source>
</evidence>
<evidence type="ECO:0008006" key="4">
    <source>
        <dbReference type="Google" id="ProtNLM"/>
    </source>
</evidence>
<feature type="chain" id="PRO_5024877527" description="DUF3575 domain-containing protein" evidence="1">
    <location>
        <begin position="26"/>
        <end position="232"/>
    </location>
</feature>
<dbReference type="EMBL" id="VTWT01000003">
    <property type="protein sequence ID" value="KAA9340218.1"/>
    <property type="molecule type" value="Genomic_DNA"/>
</dbReference>
<comment type="caution">
    <text evidence="2">The sequence shown here is derived from an EMBL/GenBank/DDBJ whole genome shotgun (WGS) entry which is preliminary data.</text>
</comment>
<dbReference type="Proteomes" id="UP000326570">
    <property type="component" value="Unassembled WGS sequence"/>
</dbReference>
<dbReference type="AlphaFoldDB" id="A0A5N1J1D5"/>
<name>A0A5N1J1D5_9BACT</name>